<dbReference type="Pfam" id="PF02801">
    <property type="entry name" value="Ketoacyl-synt_C"/>
    <property type="match status" value="1"/>
</dbReference>
<feature type="compositionally biased region" description="Low complexity" evidence="8">
    <location>
        <begin position="1517"/>
        <end position="1528"/>
    </location>
</feature>
<dbReference type="Proteomes" id="UP000003963">
    <property type="component" value="Unassembled WGS sequence"/>
</dbReference>
<dbReference type="SUPFAM" id="SSF53901">
    <property type="entry name" value="Thiolase-like"/>
    <property type="match status" value="1"/>
</dbReference>
<feature type="compositionally biased region" description="Basic residues" evidence="8">
    <location>
        <begin position="1358"/>
        <end position="1397"/>
    </location>
</feature>
<dbReference type="InterPro" id="IPR016036">
    <property type="entry name" value="Malonyl_transacylase_ACP-bd"/>
</dbReference>
<dbReference type="InterPro" id="IPR016035">
    <property type="entry name" value="Acyl_Trfase/lysoPLipase"/>
</dbReference>
<dbReference type="STRING" id="457427.SSOG_00517"/>
<reference evidence="10 11" key="1">
    <citation type="submission" date="2009-02" db="EMBL/GenBank/DDBJ databases">
        <title>Annotation of Streptomyces hygroscopicus strain ATCC 53653.</title>
        <authorList>
            <consortium name="The Broad Institute Genome Sequencing Platform"/>
            <consortium name="Broad Institute Microbial Sequencing Center"/>
            <person name="Fischbach M."/>
            <person name="Godfrey P."/>
            <person name="Ward D."/>
            <person name="Young S."/>
            <person name="Zeng Q."/>
            <person name="Koehrsen M."/>
            <person name="Alvarado L."/>
            <person name="Berlin A.M."/>
            <person name="Bochicchio J."/>
            <person name="Borenstein D."/>
            <person name="Chapman S.B."/>
            <person name="Chen Z."/>
            <person name="Engels R."/>
            <person name="Freedman E."/>
            <person name="Gellesch M."/>
            <person name="Goldberg J."/>
            <person name="Griggs A."/>
            <person name="Gujja S."/>
            <person name="Heilman E.R."/>
            <person name="Heiman D.I."/>
            <person name="Hepburn T.A."/>
            <person name="Howarth C."/>
            <person name="Jen D."/>
            <person name="Larson L."/>
            <person name="Lewis B."/>
            <person name="Mehta T."/>
            <person name="Park D."/>
            <person name="Pearson M."/>
            <person name="Richards J."/>
            <person name="Roberts A."/>
            <person name="Saif S."/>
            <person name="Shea T.D."/>
            <person name="Shenoy N."/>
            <person name="Sisk P."/>
            <person name="Stolte C."/>
            <person name="Sykes S.N."/>
            <person name="Thomson T."/>
            <person name="Walk T."/>
            <person name="White J."/>
            <person name="Yandava C."/>
            <person name="Straight P."/>
            <person name="Clardy J."/>
            <person name="Hung D."/>
            <person name="Kolter R."/>
            <person name="Mekalanos J."/>
            <person name="Walker S."/>
            <person name="Walsh C.T."/>
            <person name="Wieland-Brown L.C."/>
            <person name="Haas B."/>
            <person name="Nusbaum C."/>
            <person name="Birren B."/>
        </authorList>
    </citation>
    <scope>NUCLEOTIDE SEQUENCE [LARGE SCALE GENOMIC DNA]</scope>
    <source>
        <strain evidence="10 11">ATCC 53653</strain>
    </source>
</reference>
<keyword evidence="4" id="KW-0808">Transferase</keyword>
<dbReference type="InterPro" id="IPR014043">
    <property type="entry name" value="Acyl_transferase_dom"/>
</dbReference>
<dbReference type="InterPro" id="IPR020841">
    <property type="entry name" value="PKS_Beta-ketoAc_synthase_dom"/>
</dbReference>
<dbReference type="SMART" id="SM00827">
    <property type="entry name" value="PKS_AT"/>
    <property type="match status" value="1"/>
</dbReference>
<dbReference type="CDD" id="cd00833">
    <property type="entry name" value="PKS"/>
    <property type="match status" value="1"/>
</dbReference>
<evidence type="ECO:0000256" key="5">
    <source>
        <dbReference type="ARBA" id="ARBA00023194"/>
    </source>
</evidence>
<dbReference type="Gene3D" id="3.40.366.10">
    <property type="entry name" value="Malonyl-Coenzyme A Acyl Carrier Protein, domain 2"/>
    <property type="match status" value="1"/>
</dbReference>
<dbReference type="SUPFAM" id="SSF55048">
    <property type="entry name" value="Probable ACP-binding domain of malonyl-CoA ACP transacylase"/>
    <property type="match status" value="1"/>
</dbReference>
<feature type="compositionally biased region" description="Basic residues" evidence="8">
    <location>
        <begin position="1470"/>
        <end position="1482"/>
    </location>
</feature>
<dbReference type="Gene3D" id="3.40.47.10">
    <property type="match status" value="1"/>
</dbReference>
<dbReference type="PROSITE" id="PS00606">
    <property type="entry name" value="KS3_1"/>
    <property type="match status" value="1"/>
</dbReference>
<dbReference type="GO" id="GO:0031177">
    <property type="term" value="F:phosphopantetheine binding"/>
    <property type="evidence" value="ECO:0007669"/>
    <property type="project" value="UniProtKB-ARBA"/>
</dbReference>
<dbReference type="PANTHER" id="PTHR43775">
    <property type="entry name" value="FATTY ACID SYNTHASE"/>
    <property type="match status" value="1"/>
</dbReference>
<dbReference type="Pfam" id="PF16197">
    <property type="entry name" value="KAsynt_C_assoc"/>
    <property type="match status" value="1"/>
</dbReference>
<dbReference type="EMBL" id="GG657754">
    <property type="protein sequence ID" value="EFL20805.1"/>
    <property type="molecule type" value="Genomic_DNA"/>
</dbReference>
<feature type="domain" description="Ketosynthase family 3 (KS3)" evidence="9">
    <location>
        <begin position="35"/>
        <end position="456"/>
    </location>
</feature>
<gene>
    <name evidence="10" type="ORF">SSOG_00517</name>
</gene>
<feature type="region of interest" description="Disordered" evidence="8">
    <location>
        <begin position="921"/>
        <end position="941"/>
    </location>
</feature>
<evidence type="ECO:0000256" key="1">
    <source>
        <dbReference type="ARBA" id="ARBA00001957"/>
    </source>
</evidence>
<dbReference type="GO" id="GO:0033068">
    <property type="term" value="P:macrolide biosynthetic process"/>
    <property type="evidence" value="ECO:0007669"/>
    <property type="project" value="UniProtKB-ARBA"/>
</dbReference>
<dbReference type="GO" id="GO:0006633">
    <property type="term" value="P:fatty acid biosynthetic process"/>
    <property type="evidence" value="ECO:0007669"/>
    <property type="project" value="InterPro"/>
</dbReference>
<feature type="compositionally biased region" description="Low complexity" evidence="8">
    <location>
        <begin position="1441"/>
        <end position="1464"/>
    </location>
</feature>
<feature type="compositionally biased region" description="Basic and acidic residues" evidence="8">
    <location>
        <begin position="1024"/>
        <end position="1040"/>
    </location>
</feature>
<dbReference type="InterPro" id="IPR014031">
    <property type="entry name" value="Ketoacyl_synth_C"/>
</dbReference>
<dbReference type="SMART" id="SM00825">
    <property type="entry name" value="PKS_KS"/>
    <property type="match status" value="1"/>
</dbReference>
<evidence type="ECO:0000259" key="9">
    <source>
        <dbReference type="PROSITE" id="PS52004"/>
    </source>
</evidence>
<evidence type="ECO:0000313" key="11">
    <source>
        <dbReference type="Proteomes" id="UP000003963"/>
    </source>
</evidence>
<dbReference type="FunFam" id="3.40.366.10:FF:000002">
    <property type="entry name" value="Probable polyketide synthase 2"/>
    <property type="match status" value="1"/>
</dbReference>
<feature type="compositionally biased region" description="Basic residues" evidence="8">
    <location>
        <begin position="1228"/>
        <end position="1245"/>
    </location>
</feature>
<feature type="compositionally biased region" description="Basic residues" evidence="8">
    <location>
        <begin position="1061"/>
        <end position="1074"/>
    </location>
</feature>
<keyword evidence="2" id="KW-0596">Phosphopantetheine</keyword>
<evidence type="ECO:0000313" key="10">
    <source>
        <dbReference type="EMBL" id="EFL20805.1"/>
    </source>
</evidence>
<dbReference type="Pfam" id="PF00698">
    <property type="entry name" value="Acyl_transf_1"/>
    <property type="match status" value="1"/>
</dbReference>
<feature type="compositionally biased region" description="Basic and acidic residues" evidence="8">
    <location>
        <begin position="1083"/>
        <end position="1092"/>
    </location>
</feature>
<feature type="region of interest" description="Disordered" evidence="8">
    <location>
        <begin position="979"/>
        <end position="1540"/>
    </location>
</feature>
<feature type="compositionally biased region" description="Basic residues" evidence="8">
    <location>
        <begin position="1176"/>
        <end position="1189"/>
    </location>
</feature>
<feature type="compositionally biased region" description="Low complexity" evidence="8">
    <location>
        <begin position="980"/>
        <end position="1006"/>
    </location>
</feature>
<dbReference type="PROSITE" id="PS52004">
    <property type="entry name" value="KS3_2"/>
    <property type="match status" value="1"/>
</dbReference>
<dbReference type="Pfam" id="PF00109">
    <property type="entry name" value="ketoacyl-synt"/>
    <property type="match status" value="1"/>
</dbReference>
<organism evidence="10 11">
    <name type="scientific">Streptomyces himastatinicus ATCC 53653</name>
    <dbReference type="NCBI Taxonomy" id="457427"/>
    <lineage>
        <taxon>Bacteria</taxon>
        <taxon>Bacillati</taxon>
        <taxon>Actinomycetota</taxon>
        <taxon>Actinomycetes</taxon>
        <taxon>Kitasatosporales</taxon>
        <taxon>Streptomycetaceae</taxon>
        <taxon>Streptomyces</taxon>
        <taxon>Streptomyces violaceusniger group</taxon>
    </lineage>
</organism>
<comment type="cofactor">
    <cofactor evidence="1">
        <name>pantetheine 4'-phosphate</name>
        <dbReference type="ChEBI" id="CHEBI:47942"/>
    </cofactor>
</comment>
<dbReference type="InterPro" id="IPR016039">
    <property type="entry name" value="Thiolase-like"/>
</dbReference>
<feature type="compositionally biased region" description="Low complexity" evidence="8">
    <location>
        <begin position="1190"/>
        <end position="1215"/>
    </location>
</feature>
<keyword evidence="6" id="KW-0511">Multifunctional enzyme</keyword>
<dbReference type="GO" id="GO:0004312">
    <property type="term" value="F:fatty acid synthase activity"/>
    <property type="evidence" value="ECO:0007669"/>
    <property type="project" value="TreeGrafter"/>
</dbReference>
<dbReference type="PANTHER" id="PTHR43775:SF51">
    <property type="entry name" value="INACTIVE PHENOLPHTHIOCEROL SYNTHESIS POLYKETIDE SYNTHASE TYPE I PKS1-RELATED"/>
    <property type="match status" value="1"/>
</dbReference>
<dbReference type="InterPro" id="IPR014030">
    <property type="entry name" value="Ketoacyl_synth_N"/>
</dbReference>
<dbReference type="InterPro" id="IPR015083">
    <property type="entry name" value="NorB/c/GfsB-D-like_docking"/>
</dbReference>
<dbReference type="Pfam" id="PF08990">
    <property type="entry name" value="Docking"/>
    <property type="match status" value="1"/>
</dbReference>
<keyword evidence="11" id="KW-1185">Reference proteome</keyword>
<name>D9WB11_9ACTN</name>
<evidence type="ECO:0000256" key="6">
    <source>
        <dbReference type="ARBA" id="ARBA00023268"/>
    </source>
</evidence>
<feature type="compositionally biased region" description="Basic and acidic residues" evidence="8">
    <location>
        <begin position="1531"/>
        <end position="1540"/>
    </location>
</feature>
<dbReference type="InterPro" id="IPR050091">
    <property type="entry name" value="PKS_NRPS_Biosynth_Enz"/>
</dbReference>
<accession>D9WB11</accession>
<keyword evidence="3" id="KW-0597">Phosphoprotein</keyword>
<proteinExistence type="predicted"/>
<sequence length="1540" mass="162036">MTMADEEKLVEYLKWVTADLHQTRRRLEEAESGRHEPVAIVGMACRFPGGVRSPEQLWDLVASGDDAISGFPTDRGWDATVLGGDGRGRSVTGEGGFLHDAADFDAGFFGISPREALAMDPQQRLLLEVSWEAIERTGIDPLSLRGSQTGVFVGTNGQDYVRLVAEAQEDMDGHGGTGLAASVISGRLSYVFGLVGPAVTVDTACSSSLVSLHLAAHALRSGECSLALAGGVTVMATPASFAGFSIQGGLAPDGRCKPFAEAADGTSWSEGVGVLMVERLSDAIRNGHEILAVVRGSAVNQDGASNGLTAPNGPSQQRVIRQALASAGLSPADVDAVEAHGTGTTLGDPIEAQALLATYGQDREQPLYLGSVKSNLGHTQAAAGAAGLIKTVMAMRHGVLPRTLHVDTPSSHVDWTEGAAELLTADTEWPPTDRPRRAGVSSFGISGTNAHVILEQHTPDEPEAVEGLAPVPGAVPWPVAGRTEAALAAQVESVKRFAAQNPKCSPLDVGFSLATARSAFEHRAVLLASDEGLLEVARGEAGEAPVAVVFSGQGAQRLGMGRGLYDRFPAFAEALDAVLAEFSPPPATASESPTGSRPERLRDVIWGEDADLLDRTGHAQPALFAVDVALFRLVESLGVRPRFVAGHSIGEVAAAHVAGVLSLPDACRLVAARARLMQALPAGGAMVAVEATEDQVRPLLTDQVSIAAVNGPSSLVVSGEEDAVAEVTAHLTGRRTSRLAVSHAFHSPLMDPMLEEFRSVVARLTFHQPEIDIVSNLTGALATPDELRSPDYWVRHVRETVRFADGVRALAAAGAGVLLELGPDGVLAPLMRESVPERIAVVPLLRKDRDEESAAVTGLARLHVAGAGVDWRAFFADTGAHRTDLPTYAFQRERYWPEAAGSVPLSGAAGRGGCRVLGRGGARGPAVPGGPPGHRHRRAGRRGARAVGLARQATGPFARRLAAVPGELAAAARRVRGRPAGRMAGGAAPRRAGNRHPVGAVGAGRARPGRGPGDAGEAARPFRTRPEAGRVEGGRHEVRRSGLAACGERGTPLVERAGGAGRHRRTRAGPRRRRDPQPGLGADPRRRVGGRERPRHQPAAGRALGTRPGRRPGVPGPLGRRDRPATGAGRPYAPAAHRHPRRARRRGPGRHPRLRRVRQAAAARPLPRRGADLAARRHGAHHRRHRRARCAPGPLAGRARRGTPAAAQPPRSPVAGRGGPGGGTDRARRARHHRRLRHREPRRAGGRPGGHPRGIPADRDRARRRRTGRRRAQRADPAALRHGVPGEGLPGHAARRAHPRPGPVRIRPVLLGGRCRRQPGPGELRRGQHGARRAGPAAPGAGPARDLHRLGRLGGRRDGRRHRGGAARDRHHGAGTRAGSRRAGRTGRRTRPGHGGRRPGAAGRTGGAVQPAAQRVAERTARRPRSAAVGPRRPARERVGGLRPAAAAVRGAGVRAYDAAAGPDPDARGRGPRARRPGRHQRGAGLPGPRLRLADLDGAAQPTGPRHRPRAAREPALRLPEAPGTGRAPRGRTDGPRDRG</sequence>
<dbReference type="Gene3D" id="3.30.70.3290">
    <property type="match status" value="1"/>
</dbReference>
<feature type="compositionally biased region" description="Low complexity" evidence="8">
    <location>
        <begin position="1333"/>
        <end position="1344"/>
    </location>
</feature>
<feature type="compositionally biased region" description="Basic residues" evidence="8">
    <location>
        <begin position="1136"/>
        <end position="1158"/>
    </location>
</feature>
<dbReference type="InterPro" id="IPR001227">
    <property type="entry name" value="Ac_transferase_dom_sf"/>
</dbReference>
<feature type="compositionally biased region" description="Basic residues" evidence="8">
    <location>
        <begin position="1262"/>
        <end position="1272"/>
    </location>
</feature>
<dbReference type="HOGENOM" id="CLU_246833_0_0_11"/>
<evidence type="ECO:0000256" key="2">
    <source>
        <dbReference type="ARBA" id="ARBA00022450"/>
    </source>
</evidence>
<dbReference type="FunFam" id="3.40.47.10:FF:000019">
    <property type="entry name" value="Polyketide synthase type I"/>
    <property type="match status" value="1"/>
</dbReference>
<keyword evidence="7" id="KW-0012">Acyltransferase</keyword>
<keyword evidence="5" id="KW-0045">Antibiotic biosynthesis</keyword>
<dbReference type="InterPro" id="IPR018201">
    <property type="entry name" value="Ketoacyl_synth_AS"/>
</dbReference>
<dbReference type="GO" id="GO:0004315">
    <property type="term" value="F:3-oxoacyl-[acyl-carrier-protein] synthase activity"/>
    <property type="evidence" value="ECO:0007669"/>
    <property type="project" value="InterPro"/>
</dbReference>
<evidence type="ECO:0000256" key="3">
    <source>
        <dbReference type="ARBA" id="ARBA00022553"/>
    </source>
</evidence>
<evidence type="ECO:0000256" key="8">
    <source>
        <dbReference type="SAM" id="MobiDB-lite"/>
    </source>
</evidence>
<dbReference type="SUPFAM" id="SSF52151">
    <property type="entry name" value="FabD/lysophospholipase-like"/>
    <property type="match status" value="1"/>
</dbReference>
<evidence type="ECO:0000256" key="7">
    <source>
        <dbReference type="ARBA" id="ARBA00023315"/>
    </source>
</evidence>
<protein>
    <submittedName>
        <fullName evidence="10">Modular polyketide synthase</fullName>
    </submittedName>
</protein>
<dbReference type="InterPro" id="IPR032821">
    <property type="entry name" value="PKS_assoc"/>
</dbReference>
<evidence type="ECO:0000256" key="4">
    <source>
        <dbReference type="ARBA" id="ARBA00022679"/>
    </source>
</evidence>